<feature type="transmembrane region" description="Helical" evidence="8">
    <location>
        <begin position="148"/>
        <end position="181"/>
    </location>
</feature>
<keyword evidence="10" id="KW-1185">Reference proteome</keyword>
<feature type="transmembrane region" description="Helical" evidence="8">
    <location>
        <begin position="42"/>
        <end position="71"/>
    </location>
</feature>
<reference evidence="10" key="1">
    <citation type="submission" date="2016-10" db="EMBL/GenBank/DDBJ databases">
        <authorList>
            <person name="Varghese N."/>
            <person name="Submissions S."/>
        </authorList>
    </citation>
    <scope>NUCLEOTIDE SEQUENCE [LARGE SCALE GENOMIC DNA]</scope>
    <source>
        <strain evidence="10">DSM 16089</strain>
    </source>
</reference>
<accession>A0A1H4JV49</accession>
<dbReference type="NCBIfam" id="TIGR01528">
    <property type="entry name" value="NMN_trans_PnuC"/>
    <property type="match status" value="1"/>
</dbReference>
<evidence type="ECO:0000313" key="9">
    <source>
        <dbReference type="EMBL" id="SEB50181.1"/>
    </source>
</evidence>
<keyword evidence="3" id="KW-0813">Transport</keyword>
<evidence type="ECO:0000313" key="10">
    <source>
        <dbReference type="Proteomes" id="UP000183750"/>
    </source>
</evidence>
<evidence type="ECO:0000256" key="7">
    <source>
        <dbReference type="ARBA" id="ARBA00023136"/>
    </source>
</evidence>
<dbReference type="RefSeq" id="WP_060927216.1">
    <property type="nucleotide sequence ID" value="NZ_FNSQ01000005.1"/>
</dbReference>
<comment type="similarity">
    <text evidence="2">Belongs to the nicotinamide ribonucleoside (NR) uptake permease (TC 4.B.1) family.</text>
</comment>
<evidence type="ECO:0000256" key="3">
    <source>
        <dbReference type="ARBA" id="ARBA00022448"/>
    </source>
</evidence>
<keyword evidence="7 8" id="KW-0472">Membrane</keyword>
<proteinExistence type="inferred from homology"/>
<dbReference type="EMBL" id="FNSQ01000005">
    <property type="protein sequence ID" value="SEB50181.1"/>
    <property type="molecule type" value="Genomic_DNA"/>
</dbReference>
<evidence type="ECO:0000256" key="5">
    <source>
        <dbReference type="ARBA" id="ARBA00022692"/>
    </source>
</evidence>
<sequence>MLDWLQAEWPQVLGFVTGAVCVWLAGRRHVANYPIGIANNMVLFVVFIGAGLYATAVLQVVYLLMGVHGWWRWTHGVEQSRTYVVSTPRRAWPWLIAAALAGTAVLVWVLVTFTDSQVAIADAATTAVSLVAQYMLNRKWIENWFVWIAVDIAFVGLSIAAGLWVIAALYTLFIGLCVIGYRSWRRAAAADLGAGAAASVVRA</sequence>
<organism evidence="9 10">
    <name type="scientific">Microbacterium hydrocarbonoxydans</name>
    <dbReference type="NCBI Taxonomy" id="273678"/>
    <lineage>
        <taxon>Bacteria</taxon>
        <taxon>Bacillati</taxon>
        <taxon>Actinomycetota</taxon>
        <taxon>Actinomycetes</taxon>
        <taxon>Micrococcales</taxon>
        <taxon>Microbacteriaceae</taxon>
        <taxon>Microbacterium</taxon>
    </lineage>
</organism>
<dbReference type="Proteomes" id="UP000183750">
    <property type="component" value="Unassembled WGS sequence"/>
</dbReference>
<evidence type="ECO:0000256" key="8">
    <source>
        <dbReference type="SAM" id="Phobius"/>
    </source>
</evidence>
<dbReference type="Pfam" id="PF04973">
    <property type="entry name" value="NMN_transporter"/>
    <property type="match status" value="1"/>
</dbReference>
<feature type="transmembrane region" description="Helical" evidence="8">
    <location>
        <begin position="12"/>
        <end position="30"/>
    </location>
</feature>
<evidence type="ECO:0000256" key="6">
    <source>
        <dbReference type="ARBA" id="ARBA00022989"/>
    </source>
</evidence>
<keyword evidence="5 8" id="KW-0812">Transmembrane</keyword>
<evidence type="ECO:0000256" key="2">
    <source>
        <dbReference type="ARBA" id="ARBA00006669"/>
    </source>
</evidence>
<dbReference type="AlphaFoldDB" id="A0A1H4JV49"/>
<dbReference type="OrthoDB" id="9791248at2"/>
<dbReference type="GO" id="GO:0005886">
    <property type="term" value="C:plasma membrane"/>
    <property type="evidence" value="ECO:0007669"/>
    <property type="project" value="UniProtKB-SubCell"/>
</dbReference>
<dbReference type="InterPro" id="IPR006419">
    <property type="entry name" value="NMN_transpt_PnuC"/>
</dbReference>
<comment type="subcellular location">
    <subcellularLocation>
        <location evidence="1">Cell membrane</location>
        <topology evidence="1">Multi-pass membrane protein</topology>
    </subcellularLocation>
</comment>
<protein>
    <submittedName>
        <fullName evidence="9">Nicotinamide mononucleotide transporter</fullName>
    </submittedName>
</protein>
<name>A0A1H4JV49_9MICO</name>
<dbReference type="PANTHER" id="PTHR36122:SF2">
    <property type="entry name" value="NICOTINAMIDE RIBOSIDE TRANSPORTER PNUC"/>
    <property type="match status" value="1"/>
</dbReference>
<feature type="transmembrane region" description="Helical" evidence="8">
    <location>
        <begin position="91"/>
        <end position="111"/>
    </location>
</feature>
<evidence type="ECO:0000256" key="1">
    <source>
        <dbReference type="ARBA" id="ARBA00004651"/>
    </source>
</evidence>
<keyword evidence="6 8" id="KW-1133">Transmembrane helix</keyword>
<dbReference type="GO" id="GO:0034257">
    <property type="term" value="F:nicotinamide riboside transmembrane transporter activity"/>
    <property type="evidence" value="ECO:0007669"/>
    <property type="project" value="InterPro"/>
</dbReference>
<dbReference type="PANTHER" id="PTHR36122">
    <property type="entry name" value="NICOTINAMIDE RIBOSIDE TRANSPORTER PNUC"/>
    <property type="match status" value="1"/>
</dbReference>
<gene>
    <name evidence="9" type="ORF">SAMN04489807_1058</name>
</gene>
<keyword evidence="4" id="KW-1003">Cell membrane</keyword>
<evidence type="ECO:0000256" key="4">
    <source>
        <dbReference type="ARBA" id="ARBA00022475"/>
    </source>
</evidence>